<evidence type="ECO:0000256" key="1">
    <source>
        <dbReference type="SAM" id="Coils"/>
    </source>
</evidence>
<dbReference type="EMBL" id="CP099799">
    <property type="protein sequence ID" value="USS01898.1"/>
    <property type="molecule type" value="Genomic_DNA"/>
</dbReference>
<name>A0A9N7JN95_CLOSE</name>
<organism evidence="3 5">
    <name type="scientific">Clostridium septicum</name>
    <dbReference type="NCBI Taxonomy" id="1504"/>
    <lineage>
        <taxon>Bacteria</taxon>
        <taxon>Bacillati</taxon>
        <taxon>Bacillota</taxon>
        <taxon>Clostridia</taxon>
        <taxon>Eubacteriales</taxon>
        <taxon>Clostridiaceae</taxon>
        <taxon>Clostridium</taxon>
    </lineage>
</organism>
<evidence type="ECO:0000259" key="2">
    <source>
        <dbReference type="Pfam" id="PF04545"/>
    </source>
</evidence>
<dbReference type="SUPFAM" id="SSF88659">
    <property type="entry name" value="Sigma3 and sigma4 domains of RNA polymerase sigma factors"/>
    <property type="match status" value="1"/>
</dbReference>
<dbReference type="Pfam" id="PF04545">
    <property type="entry name" value="Sigma70_r4"/>
    <property type="match status" value="1"/>
</dbReference>
<reference evidence="3 5" key="1">
    <citation type="submission" date="2017-09" db="EMBL/GenBank/DDBJ databases">
        <authorList>
            <person name="Thomas P."/>
            <person name="Seyboldt C."/>
        </authorList>
    </citation>
    <scope>NUCLEOTIDE SEQUENCE [LARGE SCALE GENOMIC DNA]</scope>
    <source>
        <strain evidence="3 5">DSM 7534</strain>
    </source>
</reference>
<dbReference type="GO" id="GO:0003700">
    <property type="term" value="F:DNA-binding transcription factor activity"/>
    <property type="evidence" value="ECO:0007669"/>
    <property type="project" value="InterPro"/>
</dbReference>
<dbReference type="GO" id="GO:0006352">
    <property type="term" value="P:DNA-templated transcription initiation"/>
    <property type="evidence" value="ECO:0007669"/>
    <property type="project" value="InterPro"/>
</dbReference>
<keyword evidence="1" id="KW-0175">Coiled coil</keyword>
<accession>A0A9N7JN95</accession>
<feature type="coiled-coil region" evidence="1">
    <location>
        <begin position="14"/>
        <end position="88"/>
    </location>
</feature>
<protein>
    <submittedName>
        <fullName evidence="3">RNA polymerase subunit sigma</fullName>
    </submittedName>
</protein>
<dbReference type="Proteomes" id="UP001055437">
    <property type="component" value="Chromosome"/>
</dbReference>
<evidence type="ECO:0000313" key="5">
    <source>
        <dbReference type="Proteomes" id="UP000280586"/>
    </source>
</evidence>
<dbReference type="InterPro" id="IPR013324">
    <property type="entry name" value="RNA_pol_sigma_r3/r4-like"/>
</dbReference>
<dbReference type="Proteomes" id="UP000280586">
    <property type="component" value="Chromosome"/>
</dbReference>
<feature type="domain" description="RNA polymerase sigma-70 region 4" evidence="2">
    <location>
        <begin position="89"/>
        <end position="135"/>
    </location>
</feature>
<reference evidence="4" key="2">
    <citation type="submission" date="2022-06" db="EMBL/GenBank/DDBJ databases">
        <authorList>
            <person name="Holder M.E."/>
            <person name="Ajami N.J."/>
            <person name="Petrosino J.F."/>
        </authorList>
    </citation>
    <scope>NUCLEOTIDE SEQUENCE</scope>
    <source>
        <strain evidence="4">RMA 8861</strain>
    </source>
</reference>
<dbReference type="GeneID" id="303561637"/>
<dbReference type="KEGG" id="csep:CP523_13170"/>
<dbReference type="EMBL" id="CP023671">
    <property type="protein sequence ID" value="AYE35299.1"/>
    <property type="molecule type" value="Genomic_DNA"/>
</dbReference>
<dbReference type="Gene3D" id="1.20.140.160">
    <property type="match status" value="1"/>
</dbReference>
<dbReference type="AlphaFoldDB" id="A0A9N7JN95"/>
<proteinExistence type="predicted"/>
<evidence type="ECO:0000313" key="6">
    <source>
        <dbReference type="Proteomes" id="UP001055437"/>
    </source>
</evidence>
<evidence type="ECO:0000313" key="4">
    <source>
        <dbReference type="EMBL" id="USS01898.1"/>
    </source>
</evidence>
<dbReference type="InterPro" id="IPR007630">
    <property type="entry name" value="RNA_pol_sigma70_r4"/>
</dbReference>
<keyword evidence="6" id="KW-1185">Reference proteome</keyword>
<sequence>MSLYKKTEAMLYNFNKTKAEIRNIELDLELLKSQYEGVGAIVYEERTGSTNKFNSSVENEVVIREKRIKKLENMKKLKEVEIMKIENSLTDLTNREKNLIQMRYFNKENNRMIAAKLDLTEEYVSELKRIIVNKISNILFLNFV</sequence>
<gene>
    <name evidence="3" type="ORF">CP523_13170</name>
    <name evidence="4" type="ORF">NH397_05565</name>
</gene>
<evidence type="ECO:0000313" key="3">
    <source>
        <dbReference type="EMBL" id="AYE35299.1"/>
    </source>
</evidence>
<dbReference type="RefSeq" id="WP_120140938.1">
    <property type="nucleotide sequence ID" value="NZ_CP023671.1"/>
</dbReference>